<dbReference type="Gene3D" id="2.40.330.10">
    <property type="entry name" value="DNA-binding pseudobarrel domain"/>
    <property type="match status" value="1"/>
</dbReference>
<dbReference type="Proteomes" id="UP000504604">
    <property type="component" value="Linkage group LG8"/>
</dbReference>
<sequence>MIVWLPMFLIRKRRKPFMIMKDFMEIKEMHTRKRDSHDTTGEARSCRRIRTTKNNLHFQVEITSSVMERAEEIQANLATQFPSFVKPMIRSNVTGGFWLSLPKLFCKLHLPSCDIKITLVDESNKEYYTKYLPERRGLSAGWRGFSISHNLEEGDILVFHLVGVCKMKVYIVRANHFSAVDAAVSLLHLQACADVVNHAEHFKEGRTSPQVPEKLLRPPSQEMLCSNFDKFEESFKSKPVSNDSRNISKNIVCFRRNTCCGQEELEQDFGDKKIVLNIKMQELKDAT</sequence>
<dbReference type="Pfam" id="PF02362">
    <property type="entry name" value="B3"/>
    <property type="match status" value="1"/>
</dbReference>
<evidence type="ECO:0000256" key="5">
    <source>
        <dbReference type="ARBA" id="ARBA00023242"/>
    </source>
</evidence>
<evidence type="ECO:0000256" key="4">
    <source>
        <dbReference type="ARBA" id="ARBA00023163"/>
    </source>
</evidence>
<keyword evidence="2" id="KW-0805">Transcription regulation</keyword>
<evidence type="ECO:0000256" key="2">
    <source>
        <dbReference type="ARBA" id="ARBA00023015"/>
    </source>
</evidence>
<keyword evidence="5" id="KW-0539">Nucleus</keyword>
<name>A0A8M8V7J1_SESIN</name>
<dbReference type="PROSITE" id="PS50863">
    <property type="entry name" value="B3"/>
    <property type="match status" value="1"/>
</dbReference>
<dbReference type="SUPFAM" id="SSF101936">
    <property type="entry name" value="DNA-binding pseudobarrel domain"/>
    <property type="match status" value="1"/>
</dbReference>
<gene>
    <name evidence="8" type="primary">LOC105169890</name>
</gene>
<organism evidence="7 8">
    <name type="scientific">Sesamum indicum</name>
    <name type="common">Oriental sesame</name>
    <name type="synonym">Sesamum orientale</name>
    <dbReference type="NCBI Taxonomy" id="4182"/>
    <lineage>
        <taxon>Eukaryota</taxon>
        <taxon>Viridiplantae</taxon>
        <taxon>Streptophyta</taxon>
        <taxon>Embryophyta</taxon>
        <taxon>Tracheophyta</taxon>
        <taxon>Spermatophyta</taxon>
        <taxon>Magnoliopsida</taxon>
        <taxon>eudicotyledons</taxon>
        <taxon>Gunneridae</taxon>
        <taxon>Pentapetalae</taxon>
        <taxon>asterids</taxon>
        <taxon>lamiids</taxon>
        <taxon>Lamiales</taxon>
        <taxon>Pedaliaceae</taxon>
        <taxon>Sesamum</taxon>
    </lineage>
</organism>
<keyword evidence="4" id="KW-0804">Transcription</keyword>
<accession>A0A8M8V7J1</accession>
<dbReference type="InterPro" id="IPR044837">
    <property type="entry name" value="REM16-like"/>
</dbReference>
<comment type="subcellular location">
    <subcellularLocation>
        <location evidence="1">Nucleus</location>
    </subcellularLocation>
</comment>
<dbReference type="PANTHER" id="PTHR31391:SF101">
    <property type="entry name" value="B3 DOMAIN-CONTAINING PROTEIN OS01G0234100"/>
    <property type="match status" value="1"/>
</dbReference>
<feature type="domain" description="TF-B3" evidence="6">
    <location>
        <begin position="84"/>
        <end position="175"/>
    </location>
</feature>
<dbReference type="GO" id="GO:0003677">
    <property type="term" value="F:DNA binding"/>
    <property type="evidence" value="ECO:0007669"/>
    <property type="project" value="UniProtKB-KW"/>
</dbReference>
<dbReference type="GeneID" id="105169890"/>
<dbReference type="RefSeq" id="XP_020552066.1">
    <property type="nucleotide sequence ID" value="XM_020696407.1"/>
</dbReference>
<dbReference type="CDD" id="cd10017">
    <property type="entry name" value="B3_DNA"/>
    <property type="match status" value="1"/>
</dbReference>
<dbReference type="InterPro" id="IPR003340">
    <property type="entry name" value="B3_DNA-bd"/>
</dbReference>
<evidence type="ECO:0000256" key="3">
    <source>
        <dbReference type="ARBA" id="ARBA00023125"/>
    </source>
</evidence>
<evidence type="ECO:0000313" key="8">
    <source>
        <dbReference type="RefSeq" id="XP_020552066.1"/>
    </source>
</evidence>
<dbReference type="SMART" id="SM01019">
    <property type="entry name" value="B3"/>
    <property type="match status" value="1"/>
</dbReference>
<evidence type="ECO:0000256" key="1">
    <source>
        <dbReference type="ARBA" id="ARBA00004123"/>
    </source>
</evidence>
<dbReference type="InterPro" id="IPR015300">
    <property type="entry name" value="DNA-bd_pseudobarrel_sf"/>
</dbReference>
<proteinExistence type="predicted"/>
<keyword evidence="7" id="KW-1185">Reference proteome</keyword>
<dbReference type="PANTHER" id="PTHR31391">
    <property type="entry name" value="B3 DOMAIN-CONTAINING PROTEIN OS11G0197600-RELATED"/>
    <property type="match status" value="1"/>
</dbReference>
<reference evidence="8" key="1">
    <citation type="submission" date="2025-08" db="UniProtKB">
        <authorList>
            <consortium name="RefSeq"/>
        </authorList>
    </citation>
    <scope>IDENTIFICATION</scope>
</reference>
<dbReference type="AlphaFoldDB" id="A0A8M8V7J1"/>
<protein>
    <submittedName>
        <fullName evidence="8">B3 domain-containing protein At5g42700-like isoform X1</fullName>
    </submittedName>
</protein>
<dbReference type="KEGG" id="sind:105169890"/>
<evidence type="ECO:0000313" key="7">
    <source>
        <dbReference type="Proteomes" id="UP000504604"/>
    </source>
</evidence>
<dbReference type="GO" id="GO:0005634">
    <property type="term" value="C:nucleus"/>
    <property type="evidence" value="ECO:0007669"/>
    <property type="project" value="UniProtKB-SubCell"/>
</dbReference>
<evidence type="ECO:0000259" key="6">
    <source>
        <dbReference type="PROSITE" id="PS50863"/>
    </source>
</evidence>
<keyword evidence="3" id="KW-0238">DNA-binding</keyword>
<dbReference type="OrthoDB" id="908366at2759"/>